<name>A0A6G0HRI7_LARCR</name>
<feature type="region of interest" description="Disordered" evidence="1">
    <location>
        <begin position="42"/>
        <end position="121"/>
    </location>
</feature>
<feature type="region of interest" description="Disordered" evidence="1">
    <location>
        <begin position="592"/>
        <end position="632"/>
    </location>
</feature>
<feature type="compositionally biased region" description="Basic and acidic residues" evidence="1">
    <location>
        <begin position="618"/>
        <end position="632"/>
    </location>
</feature>
<gene>
    <name evidence="2" type="ORF">D5F01_LYC19173</name>
</gene>
<keyword evidence="3" id="KW-1185">Reference proteome</keyword>
<reference evidence="2 3" key="1">
    <citation type="submission" date="2019-07" db="EMBL/GenBank/DDBJ databases">
        <title>Chromosome genome assembly for large yellow croaker.</title>
        <authorList>
            <person name="Xiao S."/>
        </authorList>
    </citation>
    <scope>NUCLEOTIDE SEQUENCE [LARGE SCALE GENOMIC DNA]</scope>
    <source>
        <strain evidence="2">JMULYC20181020</strain>
        <tissue evidence="2">Muscle</tissue>
    </source>
</reference>
<accession>A0A6G0HRI7</accession>
<dbReference type="EMBL" id="REGW02000019">
    <property type="protein sequence ID" value="KAE8281790.1"/>
    <property type="molecule type" value="Genomic_DNA"/>
</dbReference>
<comment type="caution">
    <text evidence="2">The sequence shown here is derived from an EMBL/GenBank/DDBJ whole genome shotgun (WGS) entry which is preliminary data.</text>
</comment>
<protein>
    <submittedName>
        <fullName evidence="2">Uncharacterized protein</fullName>
    </submittedName>
</protein>
<evidence type="ECO:0000313" key="3">
    <source>
        <dbReference type="Proteomes" id="UP000424527"/>
    </source>
</evidence>
<feature type="compositionally biased region" description="Pro residues" evidence="1">
    <location>
        <begin position="598"/>
        <end position="614"/>
    </location>
</feature>
<evidence type="ECO:0000256" key="1">
    <source>
        <dbReference type="SAM" id="MobiDB-lite"/>
    </source>
</evidence>
<feature type="compositionally biased region" description="Low complexity" evidence="1">
    <location>
        <begin position="91"/>
        <end position="111"/>
    </location>
</feature>
<dbReference type="Proteomes" id="UP000424527">
    <property type="component" value="Unassembled WGS sequence"/>
</dbReference>
<sequence>MYFDLWLGSGKIWTNSPETYRQLAQKEGDPGSVVVENQHEHVRVTSRMDVSAGRPLIDSHSSRAPKNRRPKEKGTNQDSTTKGTDCNDAQAPTTSTPDESPEPENTSSTGTTPPPGTAAPVKAPMQEFTLELIDPGFEPKEGPYPQWIRDVTRNCVYKQLKSLNPCFWNTGKKCYGQNYMVITPATRPWFMDQKGAYGTIPNAYHEDWLNSTLPWIWVTPLQHFVGTFPEGQRWTGLGLKGPYQTDMYVQKVPRPNDLTSVPSGDFQNVDRCVAEKIFQDLNNTVFVSDGKSPRCPLNQVRTTAWAHWIYNCSGLRANKTIKGVLQAWKEGYRRDSKSTWWGLEQDEVRRWVVPCLVNTSNYWLKYQYIATVYSKDRDIWPGMWSKPMPVHYKGKYDTYGSQVVWKKIKDEWNGVGCIRCGLTLDQAKILWDVTPALWCTECYVGHFPIQSARGIMSRKDGLYTPMIVPELPMDLETRAEVVWNSLKAESRMTAVVTEYPNGIHYPVYTKMWEFPGGERVSTAHLTDGRFVAVGPRLPPLWTATGNNCGPTKPVTRAVETQTEWMVWCWEDRAGEISEIEPMAVDNLAAEANPDIEPEPPQQPPSIPTTPPEEPPTLQREDPVSKAYQEVKEQADDRVTAILTQLDLSDRATQRQMWK</sequence>
<evidence type="ECO:0000313" key="2">
    <source>
        <dbReference type="EMBL" id="KAE8281790.1"/>
    </source>
</evidence>
<dbReference type="AlphaFoldDB" id="A0A6G0HRI7"/>
<proteinExistence type="predicted"/>
<organism evidence="2 3">
    <name type="scientific">Larimichthys crocea</name>
    <name type="common">Large yellow croaker</name>
    <name type="synonym">Pseudosciaena crocea</name>
    <dbReference type="NCBI Taxonomy" id="215358"/>
    <lineage>
        <taxon>Eukaryota</taxon>
        <taxon>Metazoa</taxon>
        <taxon>Chordata</taxon>
        <taxon>Craniata</taxon>
        <taxon>Vertebrata</taxon>
        <taxon>Euteleostomi</taxon>
        <taxon>Actinopterygii</taxon>
        <taxon>Neopterygii</taxon>
        <taxon>Teleostei</taxon>
        <taxon>Neoteleostei</taxon>
        <taxon>Acanthomorphata</taxon>
        <taxon>Eupercaria</taxon>
        <taxon>Sciaenidae</taxon>
        <taxon>Larimichthys</taxon>
    </lineage>
</organism>